<keyword evidence="1" id="KW-0732">Signal</keyword>
<name>A0A8J8T5I9_HALGN</name>
<evidence type="ECO:0000256" key="1">
    <source>
        <dbReference type="SAM" id="SignalP"/>
    </source>
</evidence>
<evidence type="ECO:0000313" key="3">
    <source>
        <dbReference type="Proteomes" id="UP000785679"/>
    </source>
</evidence>
<accession>A0A8J8T5I9</accession>
<gene>
    <name evidence="2" type="ORF">FGO68_gene4712</name>
</gene>
<dbReference type="AlphaFoldDB" id="A0A8J8T5I9"/>
<feature type="signal peptide" evidence="1">
    <location>
        <begin position="1"/>
        <end position="18"/>
    </location>
</feature>
<reference evidence="2" key="1">
    <citation type="submission" date="2019-06" db="EMBL/GenBank/DDBJ databases">
        <authorList>
            <person name="Zheng W."/>
        </authorList>
    </citation>
    <scope>NUCLEOTIDE SEQUENCE</scope>
    <source>
        <strain evidence="2">QDHG01</strain>
    </source>
</reference>
<proteinExistence type="predicted"/>
<dbReference type="EMBL" id="RRYP01005324">
    <property type="protein sequence ID" value="TNV82143.1"/>
    <property type="molecule type" value="Genomic_DNA"/>
</dbReference>
<protein>
    <submittedName>
        <fullName evidence="2">Uncharacterized protein</fullName>
    </submittedName>
</protein>
<sequence length="400" mass="45444">MSTKILASLLLFCTTVFAADSNACRKFICAKESEKELFKHQDHWKCGIENGTSEMHIRQCDTIHDVEYACDPTTWRCEKKNPGLPLLQSPILQQSRLLQSKGAEYITQKLPGEACTVKEECHNKKCLVVKNGKSICVGDEMDSPCENSTTCDRGLYCHVGHNESSGLCKLQRDIGFSCDHTMACVNWGLCNNSMCIYKRSLNISSYIESPQHVELCYHKAFREKLHNGTKSFLCSSGDYLDSTHIRQQPNDTCTYHSLGNHGHETPTFAEKSQCGYSKTGKAFCDYREGDELHTRTLKIVEEFWRAKPNCHVNSPFGCDHAMETPGYYVTQGVHYELHHSRYLQDNDACVKEILHAPYWKEYQQKMQEELAKYYIEPNDHAGVLCLGVLSLVALVTSVMF</sequence>
<dbReference type="Proteomes" id="UP000785679">
    <property type="component" value="Unassembled WGS sequence"/>
</dbReference>
<organism evidence="2 3">
    <name type="scientific">Halteria grandinella</name>
    <dbReference type="NCBI Taxonomy" id="5974"/>
    <lineage>
        <taxon>Eukaryota</taxon>
        <taxon>Sar</taxon>
        <taxon>Alveolata</taxon>
        <taxon>Ciliophora</taxon>
        <taxon>Intramacronucleata</taxon>
        <taxon>Spirotrichea</taxon>
        <taxon>Stichotrichia</taxon>
        <taxon>Sporadotrichida</taxon>
        <taxon>Halteriidae</taxon>
        <taxon>Halteria</taxon>
    </lineage>
</organism>
<comment type="caution">
    <text evidence="2">The sequence shown here is derived from an EMBL/GenBank/DDBJ whole genome shotgun (WGS) entry which is preliminary data.</text>
</comment>
<feature type="chain" id="PRO_5035318182" evidence="1">
    <location>
        <begin position="19"/>
        <end position="400"/>
    </location>
</feature>
<keyword evidence="3" id="KW-1185">Reference proteome</keyword>
<evidence type="ECO:0000313" key="2">
    <source>
        <dbReference type="EMBL" id="TNV82143.1"/>
    </source>
</evidence>